<dbReference type="InterPro" id="IPR011057">
    <property type="entry name" value="Mss4-like_sf"/>
</dbReference>
<accession>A0A838B3H5</accession>
<dbReference type="InterPro" id="IPR006913">
    <property type="entry name" value="CENP-V/GFA"/>
</dbReference>
<comment type="caution">
    <text evidence="6">The sequence shown here is derived from an EMBL/GenBank/DDBJ whole genome shotgun (WGS) entry which is preliminary data.</text>
</comment>
<sequence length="132" mass="14365">MAKYQGGCLCGAVRYGTEAEPLNQRVCHCRRCQKVIGAAFNARLLFRIDDVTVEGQVATVNTSPDLQRGFCAACGTTLFSRRDSAGIVGITTGSLDDPSLFKPEMHMWTASKQPWLRLDDGLPQHEGAPPPN</sequence>
<feature type="domain" description="CENP-V/GFA" evidence="5">
    <location>
        <begin position="4"/>
        <end position="116"/>
    </location>
</feature>
<organism evidence="6 7">
    <name type="scientific">Mesorhizobium neociceri</name>
    <dbReference type="NCBI Taxonomy" id="1307853"/>
    <lineage>
        <taxon>Bacteria</taxon>
        <taxon>Pseudomonadati</taxon>
        <taxon>Pseudomonadota</taxon>
        <taxon>Alphaproteobacteria</taxon>
        <taxon>Hyphomicrobiales</taxon>
        <taxon>Phyllobacteriaceae</taxon>
        <taxon>Mesorhizobium</taxon>
    </lineage>
</organism>
<evidence type="ECO:0000259" key="5">
    <source>
        <dbReference type="PROSITE" id="PS51891"/>
    </source>
</evidence>
<dbReference type="SUPFAM" id="SSF51316">
    <property type="entry name" value="Mss4-like"/>
    <property type="match status" value="1"/>
</dbReference>
<evidence type="ECO:0000256" key="2">
    <source>
        <dbReference type="ARBA" id="ARBA00022723"/>
    </source>
</evidence>
<evidence type="ECO:0000256" key="1">
    <source>
        <dbReference type="ARBA" id="ARBA00005495"/>
    </source>
</evidence>
<keyword evidence="3" id="KW-0862">Zinc</keyword>
<reference evidence="6 7" key="1">
    <citation type="submission" date="2020-07" db="EMBL/GenBank/DDBJ databases">
        <title>Definition of the novel symbiovar canariense within Mesorhizobium novociceri, a new species of genus Mesorhizobium nodulating Cicer canariense in the Caldera de Taburiente National Park (La Palma, Canary Islands).</title>
        <authorList>
            <person name="Leon-Barrios M."/>
            <person name="Perez-Yepez J."/>
            <person name="Flores-Felix J.D."/>
            <person name="Ramirez-Baena M.H."/>
            <person name="Pulido-Suarez L."/>
            <person name="Igual J.M."/>
            <person name="Velazquez E."/>
            <person name="Peix A."/>
        </authorList>
    </citation>
    <scope>NUCLEOTIDE SEQUENCE [LARGE SCALE GENOMIC DNA]</scope>
    <source>
        <strain evidence="6 7">CCANP35</strain>
    </source>
</reference>
<dbReference type="EMBL" id="JACDTY010000003">
    <property type="protein sequence ID" value="MBA1140522.1"/>
    <property type="molecule type" value="Genomic_DNA"/>
</dbReference>
<name>A0A838B3H5_9HYPH</name>
<keyword evidence="2" id="KW-0479">Metal-binding</keyword>
<dbReference type="PANTHER" id="PTHR33337:SF40">
    <property type="entry name" value="CENP-V_GFA DOMAIN-CONTAINING PROTEIN-RELATED"/>
    <property type="match status" value="1"/>
</dbReference>
<dbReference type="Proteomes" id="UP000558284">
    <property type="component" value="Unassembled WGS sequence"/>
</dbReference>
<dbReference type="RefSeq" id="WP_181057288.1">
    <property type="nucleotide sequence ID" value="NZ_JACDTY010000003.1"/>
</dbReference>
<dbReference type="PANTHER" id="PTHR33337">
    <property type="entry name" value="GFA DOMAIN-CONTAINING PROTEIN"/>
    <property type="match status" value="1"/>
</dbReference>
<evidence type="ECO:0000313" key="7">
    <source>
        <dbReference type="Proteomes" id="UP000558284"/>
    </source>
</evidence>
<dbReference type="Gene3D" id="3.90.1590.10">
    <property type="entry name" value="glutathione-dependent formaldehyde- activating enzyme (gfa)"/>
    <property type="match status" value="1"/>
</dbReference>
<evidence type="ECO:0000256" key="3">
    <source>
        <dbReference type="ARBA" id="ARBA00022833"/>
    </source>
</evidence>
<gene>
    <name evidence="6" type="ORF">H0241_09660</name>
</gene>
<dbReference type="GO" id="GO:0046872">
    <property type="term" value="F:metal ion binding"/>
    <property type="evidence" value="ECO:0007669"/>
    <property type="project" value="UniProtKB-KW"/>
</dbReference>
<proteinExistence type="inferred from homology"/>
<dbReference type="Pfam" id="PF04828">
    <property type="entry name" value="GFA"/>
    <property type="match status" value="1"/>
</dbReference>
<evidence type="ECO:0000256" key="4">
    <source>
        <dbReference type="ARBA" id="ARBA00023239"/>
    </source>
</evidence>
<evidence type="ECO:0000313" key="6">
    <source>
        <dbReference type="EMBL" id="MBA1140522.1"/>
    </source>
</evidence>
<keyword evidence="4" id="KW-0456">Lyase</keyword>
<dbReference type="PROSITE" id="PS51891">
    <property type="entry name" value="CENP_V_GFA"/>
    <property type="match status" value="1"/>
</dbReference>
<protein>
    <submittedName>
        <fullName evidence="6">GFA family protein</fullName>
    </submittedName>
</protein>
<keyword evidence="7" id="KW-1185">Reference proteome</keyword>
<comment type="similarity">
    <text evidence="1">Belongs to the Gfa family.</text>
</comment>
<dbReference type="AlphaFoldDB" id="A0A838B3H5"/>
<dbReference type="GO" id="GO:0016846">
    <property type="term" value="F:carbon-sulfur lyase activity"/>
    <property type="evidence" value="ECO:0007669"/>
    <property type="project" value="InterPro"/>
</dbReference>